<proteinExistence type="predicted"/>
<evidence type="ECO:0000313" key="2">
    <source>
        <dbReference type="Proteomes" id="UP000234323"/>
    </source>
</evidence>
<dbReference type="EMBL" id="LLXI01002587">
    <property type="protein sequence ID" value="PKY57521.1"/>
    <property type="molecule type" value="Genomic_DNA"/>
</dbReference>
<dbReference type="AlphaFoldDB" id="A0A2I1HF48"/>
<dbReference type="Proteomes" id="UP000234323">
    <property type="component" value="Unassembled WGS sequence"/>
</dbReference>
<comment type="caution">
    <text evidence="1">The sequence shown here is derived from an EMBL/GenBank/DDBJ whole genome shotgun (WGS) entry which is preliminary data.</text>
</comment>
<reference evidence="1 2" key="1">
    <citation type="submission" date="2015-10" db="EMBL/GenBank/DDBJ databases">
        <title>Genome analyses suggest a sexual origin of heterokaryosis in a supposedly ancient asexual fungus.</title>
        <authorList>
            <person name="Ropars J."/>
            <person name="Sedzielewska K."/>
            <person name="Noel J."/>
            <person name="Charron P."/>
            <person name="Farinelli L."/>
            <person name="Marton T."/>
            <person name="Kruger M."/>
            <person name="Pelin A."/>
            <person name="Brachmann A."/>
            <person name="Corradi N."/>
        </authorList>
    </citation>
    <scope>NUCLEOTIDE SEQUENCE [LARGE SCALE GENOMIC DNA]</scope>
    <source>
        <strain evidence="1 2">A4</strain>
    </source>
</reference>
<protein>
    <recommendedName>
        <fullName evidence="3">Serine-threonine/tyrosine-protein kinase catalytic domain-containing protein</fullName>
    </recommendedName>
</protein>
<keyword evidence="2" id="KW-1185">Reference proteome</keyword>
<organism evidence="1 2">
    <name type="scientific">Rhizophagus irregularis</name>
    <dbReference type="NCBI Taxonomy" id="588596"/>
    <lineage>
        <taxon>Eukaryota</taxon>
        <taxon>Fungi</taxon>
        <taxon>Fungi incertae sedis</taxon>
        <taxon>Mucoromycota</taxon>
        <taxon>Glomeromycotina</taxon>
        <taxon>Glomeromycetes</taxon>
        <taxon>Glomerales</taxon>
        <taxon>Glomeraceae</taxon>
        <taxon>Rhizophagus</taxon>
    </lineage>
</organism>
<accession>A0A2I1HF48</accession>
<evidence type="ECO:0008006" key="3">
    <source>
        <dbReference type="Google" id="ProtNLM"/>
    </source>
</evidence>
<sequence>MDIVNGMRPKIISGTPLKYKELMEQCWDSDLTKRPDIITIEKKIIEINRLYYQNVADKNTSIFIKFLKNFRKANNLDKLSDLEILSCYYASSKLSISKIYQFENLPEPRNATEEEQEVVSKIIWKTLK</sequence>
<evidence type="ECO:0000313" key="1">
    <source>
        <dbReference type="EMBL" id="PKY57521.1"/>
    </source>
</evidence>
<gene>
    <name evidence="1" type="ORF">RhiirA4_478647</name>
</gene>
<dbReference type="Gene3D" id="1.10.510.10">
    <property type="entry name" value="Transferase(Phosphotransferase) domain 1"/>
    <property type="match status" value="1"/>
</dbReference>
<name>A0A2I1HF48_9GLOM</name>